<evidence type="ECO:0000313" key="2">
    <source>
        <dbReference type="EMBL" id="RIH65756.1"/>
    </source>
</evidence>
<evidence type="ECO:0000256" key="1">
    <source>
        <dbReference type="SAM" id="Phobius"/>
    </source>
</evidence>
<keyword evidence="1" id="KW-0812">Transmembrane</keyword>
<dbReference type="Proteomes" id="UP000266441">
    <property type="component" value="Unassembled WGS sequence"/>
</dbReference>
<keyword evidence="3" id="KW-1185">Reference proteome</keyword>
<sequence>MFIAKIYFINEREGINYFSLLFSIFQFIFCSIFFYGFGVKVPESFLFLRLICYNSVIKVKKNLVLKWVKFKKITDSGISLIFLARNPFF</sequence>
<gene>
    <name evidence="2" type="ORF">D1164_08855</name>
</gene>
<keyword evidence="1" id="KW-1133">Transmembrane helix</keyword>
<evidence type="ECO:0000313" key="3">
    <source>
        <dbReference type="Proteomes" id="UP000266441"/>
    </source>
</evidence>
<name>A0A399D2Q5_9BACT</name>
<feature type="transmembrane region" description="Helical" evidence="1">
    <location>
        <begin position="17"/>
        <end position="39"/>
    </location>
</feature>
<comment type="caution">
    <text evidence="2">The sequence shown here is derived from an EMBL/GenBank/DDBJ whole genome shotgun (WGS) entry which is preliminary data.</text>
</comment>
<dbReference type="AlphaFoldDB" id="A0A399D2Q5"/>
<reference evidence="2 3" key="1">
    <citation type="journal article" date="2015" name="Int. J. Syst. Evol. Microbiol.">
        <title>Mariniphaga sediminis sp. nov., isolated from coastal sediment.</title>
        <authorList>
            <person name="Wang F.Q."/>
            <person name="Shen Q.Y."/>
            <person name="Chen G.J."/>
            <person name="Du Z.J."/>
        </authorList>
    </citation>
    <scope>NUCLEOTIDE SEQUENCE [LARGE SCALE GENOMIC DNA]</scope>
    <source>
        <strain evidence="2 3">SY21</strain>
    </source>
</reference>
<dbReference type="EMBL" id="QWET01000005">
    <property type="protein sequence ID" value="RIH65756.1"/>
    <property type="molecule type" value="Genomic_DNA"/>
</dbReference>
<organism evidence="2 3">
    <name type="scientific">Mariniphaga sediminis</name>
    <dbReference type="NCBI Taxonomy" id="1628158"/>
    <lineage>
        <taxon>Bacteria</taxon>
        <taxon>Pseudomonadati</taxon>
        <taxon>Bacteroidota</taxon>
        <taxon>Bacteroidia</taxon>
        <taxon>Marinilabiliales</taxon>
        <taxon>Prolixibacteraceae</taxon>
        <taxon>Mariniphaga</taxon>
    </lineage>
</organism>
<proteinExistence type="predicted"/>
<keyword evidence="1" id="KW-0472">Membrane</keyword>
<protein>
    <submittedName>
        <fullName evidence="2">Uncharacterized protein</fullName>
    </submittedName>
</protein>
<accession>A0A399D2Q5</accession>